<evidence type="ECO:0000313" key="4">
    <source>
        <dbReference type="EMBL" id="PIR92902.1"/>
    </source>
</evidence>
<organism evidence="4 5">
    <name type="scientific">Candidatus Falkowbacteria bacterium CG10_big_fil_rev_8_21_14_0_10_43_10</name>
    <dbReference type="NCBI Taxonomy" id="1974567"/>
    <lineage>
        <taxon>Bacteria</taxon>
        <taxon>Candidatus Falkowiibacteriota</taxon>
    </lineage>
</organism>
<dbReference type="SUPFAM" id="SSF53756">
    <property type="entry name" value="UDP-Glycosyltransferase/glycogen phosphorylase"/>
    <property type="match status" value="1"/>
</dbReference>
<name>A0A2H0V1G3_9BACT</name>
<keyword evidence="1" id="KW-0808">Transferase</keyword>
<evidence type="ECO:0008006" key="6">
    <source>
        <dbReference type="Google" id="ProtNLM"/>
    </source>
</evidence>
<dbReference type="PANTHER" id="PTHR46401:SF2">
    <property type="entry name" value="GLYCOSYLTRANSFERASE WBBK-RELATED"/>
    <property type="match status" value="1"/>
</dbReference>
<dbReference type="GO" id="GO:0016757">
    <property type="term" value="F:glycosyltransferase activity"/>
    <property type="evidence" value="ECO:0007669"/>
    <property type="project" value="InterPro"/>
</dbReference>
<accession>A0A2H0V1G3</accession>
<dbReference type="Proteomes" id="UP000228626">
    <property type="component" value="Unassembled WGS sequence"/>
</dbReference>
<feature type="domain" description="Glycosyltransferase subfamily 4-like N-terminal" evidence="3">
    <location>
        <begin position="19"/>
        <end position="177"/>
    </location>
</feature>
<dbReference type="GO" id="GO:0009103">
    <property type="term" value="P:lipopolysaccharide biosynthetic process"/>
    <property type="evidence" value="ECO:0007669"/>
    <property type="project" value="TreeGrafter"/>
</dbReference>
<dbReference type="PANTHER" id="PTHR46401">
    <property type="entry name" value="GLYCOSYLTRANSFERASE WBBK-RELATED"/>
    <property type="match status" value="1"/>
</dbReference>
<dbReference type="FunFam" id="3.40.50.2000:FF:000119">
    <property type="entry name" value="Glycosyl transferase group 1"/>
    <property type="match status" value="1"/>
</dbReference>
<dbReference type="InterPro" id="IPR001296">
    <property type="entry name" value="Glyco_trans_1"/>
</dbReference>
<dbReference type="Pfam" id="PF13439">
    <property type="entry name" value="Glyco_transf_4"/>
    <property type="match status" value="1"/>
</dbReference>
<evidence type="ECO:0000313" key="5">
    <source>
        <dbReference type="Proteomes" id="UP000228626"/>
    </source>
</evidence>
<sequence>MSIKIGIDASRALKDKKTGVEQYAFHIINKIVRTGHDARFILYCQNEPNQWLRELGERKNVEIKHLRWPFKFFWTQGRLSLEMLFHAPDVLFIPASAMPLIHPKNTVAAIHDLGFKRYPEAYKKRQRIYLNWSTKFAVRHAQKIITISDFSKREIVKYYGADKAKIAVAHLACDHERFRVINDRQKIQNILLKHKITRPYILFVGRLEKKKNVAGLIKVFILLKCRGALQCASTTKSVKLILAGMPGYGWEEAENIIRENNLQNDIIITGYVPDEDLPYLYNGAELFLFPSLYEGFGLPILEAMACGVPVIASNTASCPEIGGEAAVYIDPRNHQEIADAINRILSDNNRRHSLIARGLERVKDFSWRECGRAAMDIVINL</sequence>
<dbReference type="EMBL" id="PFAR01000044">
    <property type="protein sequence ID" value="PIR92902.1"/>
    <property type="molecule type" value="Genomic_DNA"/>
</dbReference>
<reference evidence="5" key="1">
    <citation type="submission" date="2017-09" db="EMBL/GenBank/DDBJ databases">
        <title>Depth-based differentiation of microbial function through sediment-hosted aquifers and enrichment of novel symbionts in the deep terrestrial subsurface.</title>
        <authorList>
            <person name="Probst A.J."/>
            <person name="Ladd B."/>
            <person name="Jarett J.K."/>
            <person name="Geller-Mcgrath D.E."/>
            <person name="Sieber C.M.K."/>
            <person name="Emerson J.B."/>
            <person name="Anantharaman K."/>
            <person name="Thomas B.C."/>
            <person name="Malmstrom R."/>
            <person name="Stieglmeier M."/>
            <person name="Klingl A."/>
            <person name="Woyke T."/>
            <person name="Ryan C.M."/>
            <person name="Banfield J.F."/>
        </authorList>
    </citation>
    <scope>NUCLEOTIDE SEQUENCE [LARGE SCALE GENOMIC DNA]</scope>
</reference>
<dbReference type="AlphaFoldDB" id="A0A2H0V1G3"/>
<dbReference type="Pfam" id="PF00534">
    <property type="entry name" value="Glycos_transf_1"/>
    <property type="match status" value="1"/>
</dbReference>
<feature type="domain" description="Glycosyl transferase family 1" evidence="2">
    <location>
        <begin position="195"/>
        <end position="358"/>
    </location>
</feature>
<gene>
    <name evidence="4" type="ORF">COT99_03595</name>
</gene>
<dbReference type="CDD" id="cd03809">
    <property type="entry name" value="GT4_MtfB-like"/>
    <property type="match status" value="1"/>
</dbReference>
<evidence type="ECO:0000256" key="1">
    <source>
        <dbReference type="ARBA" id="ARBA00022679"/>
    </source>
</evidence>
<protein>
    <recommendedName>
        <fullName evidence="6">Glycosyltransferase family 1 protein</fullName>
    </recommendedName>
</protein>
<dbReference type="InterPro" id="IPR028098">
    <property type="entry name" value="Glyco_trans_4-like_N"/>
</dbReference>
<evidence type="ECO:0000259" key="3">
    <source>
        <dbReference type="Pfam" id="PF13439"/>
    </source>
</evidence>
<evidence type="ECO:0000259" key="2">
    <source>
        <dbReference type="Pfam" id="PF00534"/>
    </source>
</evidence>
<comment type="caution">
    <text evidence="4">The sequence shown here is derived from an EMBL/GenBank/DDBJ whole genome shotgun (WGS) entry which is preliminary data.</text>
</comment>
<dbReference type="Gene3D" id="3.40.50.2000">
    <property type="entry name" value="Glycogen Phosphorylase B"/>
    <property type="match status" value="2"/>
</dbReference>
<proteinExistence type="predicted"/>